<dbReference type="GO" id="GO:0051539">
    <property type="term" value="F:4 iron, 4 sulfur cluster binding"/>
    <property type="evidence" value="ECO:0007669"/>
    <property type="project" value="UniProtKB-KW"/>
</dbReference>
<dbReference type="RefSeq" id="WP_058439333.1">
    <property type="nucleotide sequence ID" value="NZ_KQ758903.1"/>
</dbReference>
<keyword evidence="4" id="KW-0411">Iron-sulfur</keyword>
<evidence type="ECO:0000259" key="5">
    <source>
        <dbReference type="PROSITE" id="PS51379"/>
    </source>
</evidence>
<evidence type="ECO:0000313" key="6">
    <source>
        <dbReference type="EMBL" id="KTB48329.1"/>
    </source>
</evidence>
<dbReference type="SUPFAM" id="SSF54862">
    <property type="entry name" value="4Fe-4S ferredoxins"/>
    <property type="match status" value="1"/>
</dbReference>
<dbReference type="OrthoDB" id="9794954at2"/>
<dbReference type="AlphaFoldDB" id="A0A0W0GID1"/>
<keyword evidence="2" id="KW-0479">Metal-binding</keyword>
<dbReference type="PANTHER" id="PTHR43687">
    <property type="entry name" value="ADENYLYLSULFATE REDUCTASE, BETA SUBUNIT"/>
    <property type="match status" value="1"/>
</dbReference>
<keyword evidence="7" id="KW-1185">Reference proteome</keyword>
<dbReference type="PROSITE" id="PS00198">
    <property type="entry name" value="4FE4S_FER_1"/>
    <property type="match status" value="1"/>
</dbReference>
<comment type="caution">
    <text evidence="6">The sequence shown here is derived from an EMBL/GenBank/DDBJ whole genome shotgun (WGS) entry which is preliminary data.</text>
</comment>
<gene>
    <name evidence="6" type="ORF">DEALK_11750</name>
</gene>
<feature type="domain" description="4Fe-4S ferredoxin-type" evidence="5">
    <location>
        <begin position="211"/>
        <end position="240"/>
    </location>
</feature>
<dbReference type="PANTHER" id="PTHR43687:SF1">
    <property type="entry name" value="FERREDOXIN III"/>
    <property type="match status" value="1"/>
</dbReference>
<keyword evidence="1" id="KW-0004">4Fe-4S</keyword>
<evidence type="ECO:0000256" key="4">
    <source>
        <dbReference type="ARBA" id="ARBA00023014"/>
    </source>
</evidence>
<accession>A0A0W0GID1</accession>
<dbReference type="Proteomes" id="UP000053947">
    <property type="component" value="Unassembled WGS sequence"/>
</dbReference>
<sequence length="281" mass="30957">MCQFCHQHGEGKKWYLRAENYSEELLADLKRRRYIEEFFRHPEGIASGAERLAALDKTPALVKNIIRPVLSGRQKSSHFGQVLPIEDVAEVLNMTTSVVRLACICRYSKLKTEARYCYGLSMAPGGGRILEILSELDGTFLNGPDTSGFEVLSPKEALAAITRHDDEGLCHTIWTFQTPFIGGICNCDRADCQALNISLNLSTKVMFRAEYSATIDEESCTGCRDCFSVCHFGALEYSRTSAMTKVNTRNCYGCGVCRAACPSGAIKLVSRAAIPAAAGLW</sequence>
<dbReference type="GO" id="GO:0046872">
    <property type="term" value="F:metal ion binding"/>
    <property type="evidence" value="ECO:0007669"/>
    <property type="project" value="UniProtKB-KW"/>
</dbReference>
<feature type="domain" description="4Fe-4S ferredoxin-type" evidence="5">
    <location>
        <begin position="242"/>
        <end position="271"/>
    </location>
</feature>
<evidence type="ECO:0000256" key="1">
    <source>
        <dbReference type="ARBA" id="ARBA00022485"/>
    </source>
</evidence>
<evidence type="ECO:0000256" key="2">
    <source>
        <dbReference type="ARBA" id="ARBA00022723"/>
    </source>
</evidence>
<evidence type="ECO:0000256" key="3">
    <source>
        <dbReference type="ARBA" id="ARBA00023004"/>
    </source>
</evidence>
<name>A0A0W0GID1_9CHLR</name>
<dbReference type="InterPro" id="IPR050572">
    <property type="entry name" value="Fe-S_Ferredoxin"/>
</dbReference>
<dbReference type="PROSITE" id="PS51379">
    <property type="entry name" value="4FE4S_FER_2"/>
    <property type="match status" value="2"/>
</dbReference>
<dbReference type="Gene3D" id="3.30.70.20">
    <property type="match status" value="1"/>
</dbReference>
<dbReference type="EMBL" id="LFDV01000002">
    <property type="protein sequence ID" value="KTB48329.1"/>
    <property type="molecule type" value="Genomic_DNA"/>
</dbReference>
<dbReference type="InterPro" id="IPR017896">
    <property type="entry name" value="4Fe4S_Fe-S-bd"/>
</dbReference>
<evidence type="ECO:0000313" key="7">
    <source>
        <dbReference type="Proteomes" id="UP000053947"/>
    </source>
</evidence>
<dbReference type="InterPro" id="IPR017900">
    <property type="entry name" value="4Fe4S_Fe_S_CS"/>
</dbReference>
<keyword evidence="3" id="KW-0408">Iron</keyword>
<dbReference type="STRING" id="1217799.DEALK_11750"/>
<protein>
    <submittedName>
        <fullName evidence="6">4Fe-4S dicluster domain</fullName>
    </submittedName>
</protein>
<proteinExistence type="predicted"/>
<organism evidence="6 7">
    <name type="scientific">Dehalogenimonas alkenigignens</name>
    <dbReference type="NCBI Taxonomy" id="1217799"/>
    <lineage>
        <taxon>Bacteria</taxon>
        <taxon>Bacillati</taxon>
        <taxon>Chloroflexota</taxon>
        <taxon>Dehalococcoidia</taxon>
        <taxon>Dehalococcoidales</taxon>
        <taxon>Dehalococcoidaceae</taxon>
        <taxon>Dehalogenimonas</taxon>
    </lineage>
</organism>
<dbReference type="Pfam" id="PF14697">
    <property type="entry name" value="Fer4_21"/>
    <property type="match status" value="1"/>
</dbReference>
<reference evidence="6 7" key="1">
    <citation type="submission" date="2015-06" db="EMBL/GenBank/DDBJ databases">
        <title>Genome sequence of the organohalide-respiring Dehalogenimonas alkenigignens type strain (IP3-3T).</title>
        <authorList>
            <person name="Key T.A."/>
            <person name="Richmond D.P."/>
            <person name="Bowman K.S."/>
            <person name="Cho Y.-J."/>
            <person name="Chun J."/>
            <person name="da Costa M.S."/>
            <person name="Rainey F.A."/>
            <person name="Moe W.M."/>
        </authorList>
    </citation>
    <scope>NUCLEOTIDE SEQUENCE [LARGE SCALE GENOMIC DNA]</scope>
    <source>
        <strain evidence="6 7">IP3-3</strain>
    </source>
</reference>